<dbReference type="AlphaFoldDB" id="A0A3N4KTF3"/>
<name>A0A3N4KTF3_9PEZI</name>
<feature type="region of interest" description="Disordered" evidence="1">
    <location>
        <begin position="127"/>
        <end position="190"/>
    </location>
</feature>
<feature type="transmembrane region" description="Helical" evidence="2">
    <location>
        <begin position="66"/>
        <end position="85"/>
    </location>
</feature>
<protein>
    <submittedName>
        <fullName evidence="3">Uncharacterized protein</fullName>
    </submittedName>
</protein>
<reference evidence="3 4" key="1">
    <citation type="journal article" date="2018" name="Nat. Ecol. Evol.">
        <title>Pezizomycetes genomes reveal the molecular basis of ectomycorrhizal truffle lifestyle.</title>
        <authorList>
            <person name="Murat C."/>
            <person name="Payen T."/>
            <person name="Noel B."/>
            <person name="Kuo A."/>
            <person name="Morin E."/>
            <person name="Chen J."/>
            <person name="Kohler A."/>
            <person name="Krizsan K."/>
            <person name="Balestrini R."/>
            <person name="Da Silva C."/>
            <person name="Montanini B."/>
            <person name="Hainaut M."/>
            <person name="Levati E."/>
            <person name="Barry K.W."/>
            <person name="Belfiori B."/>
            <person name="Cichocki N."/>
            <person name="Clum A."/>
            <person name="Dockter R.B."/>
            <person name="Fauchery L."/>
            <person name="Guy J."/>
            <person name="Iotti M."/>
            <person name="Le Tacon F."/>
            <person name="Lindquist E.A."/>
            <person name="Lipzen A."/>
            <person name="Malagnac F."/>
            <person name="Mello A."/>
            <person name="Molinier V."/>
            <person name="Miyauchi S."/>
            <person name="Poulain J."/>
            <person name="Riccioni C."/>
            <person name="Rubini A."/>
            <person name="Sitrit Y."/>
            <person name="Splivallo R."/>
            <person name="Traeger S."/>
            <person name="Wang M."/>
            <person name="Zifcakova L."/>
            <person name="Wipf D."/>
            <person name="Zambonelli A."/>
            <person name="Paolocci F."/>
            <person name="Nowrousian M."/>
            <person name="Ottonello S."/>
            <person name="Baldrian P."/>
            <person name="Spatafora J.W."/>
            <person name="Henrissat B."/>
            <person name="Nagy L.G."/>
            <person name="Aury J.M."/>
            <person name="Wincker P."/>
            <person name="Grigoriev I.V."/>
            <person name="Bonfante P."/>
            <person name="Martin F.M."/>
        </authorList>
    </citation>
    <scope>NUCLEOTIDE SEQUENCE [LARGE SCALE GENOMIC DNA]</scope>
    <source>
        <strain evidence="3 4">CCBAS932</strain>
    </source>
</reference>
<keyword evidence="2" id="KW-1133">Transmembrane helix</keyword>
<evidence type="ECO:0000256" key="2">
    <source>
        <dbReference type="SAM" id="Phobius"/>
    </source>
</evidence>
<organism evidence="3 4">
    <name type="scientific">Morchella conica CCBAS932</name>
    <dbReference type="NCBI Taxonomy" id="1392247"/>
    <lineage>
        <taxon>Eukaryota</taxon>
        <taxon>Fungi</taxon>
        <taxon>Dikarya</taxon>
        <taxon>Ascomycota</taxon>
        <taxon>Pezizomycotina</taxon>
        <taxon>Pezizomycetes</taxon>
        <taxon>Pezizales</taxon>
        <taxon>Morchellaceae</taxon>
        <taxon>Morchella</taxon>
    </lineage>
</organism>
<evidence type="ECO:0000313" key="4">
    <source>
        <dbReference type="Proteomes" id="UP000277580"/>
    </source>
</evidence>
<sequence>MHAGKLKLEFEYRNSYFFGVTACVSSTLPPTLSILPSFGHTQWWYSRRSSKQQKKKSRPLRQDGPFGILISFVCLFSFLATHTSLLLVHPGASVRPLRFVFCFIPTHSFFCIFTSWGTQMEHYRSTSTPPRFSASSSASRRMSSFSGGGGQISSPSRLSSAHGGRRSTRGDWSRDSHLHFQPPHPTPSYQRDTIASLAKQSPRKLSPSIEERIRVLEAEIAILKNQRGFLATMIRQEKHADRHSLTTDEIAAAAERLGVFEKLEEVAALGGDPEKSF</sequence>
<proteinExistence type="predicted"/>
<feature type="transmembrane region" description="Helical" evidence="2">
    <location>
        <begin position="16"/>
        <end position="45"/>
    </location>
</feature>
<keyword evidence="2" id="KW-0812">Transmembrane</keyword>
<feature type="compositionally biased region" description="Low complexity" evidence="1">
    <location>
        <begin position="127"/>
        <end position="145"/>
    </location>
</feature>
<dbReference type="InParanoid" id="A0A3N4KTF3"/>
<evidence type="ECO:0000256" key="1">
    <source>
        <dbReference type="SAM" id="MobiDB-lite"/>
    </source>
</evidence>
<dbReference type="Proteomes" id="UP000277580">
    <property type="component" value="Unassembled WGS sequence"/>
</dbReference>
<keyword evidence="2" id="KW-0472">Membrane</keyword>
<feature type="transmembrane region" description="Helical" evidence="2">
    <location>
        <begin position="97"/>
        <end position="116"/>
    </location>
</feature>
<keyword evidence="4" id="KW-1185">Reference proteome</keyword>
<dbReference type="OrthoDB" id="5390209at2759"/>
<evidence type="ECO:0000313" key="3">
    <source>
        <dbReference type="EMBL" id="RPB13843.1"/>
    </source>
</evidence>
<dbReference type="EMBL" id="ML119121">
    <property type="protein sequence ID" value="RPB13843.1"/>
    <property type="molecule type" value="Genomic_DNA"/>
</dbReference>
<gene>
    <name evidence="3" type="ORF">P167DRAFT_99092</name>
</gene>
<accession>A0A3N4KTF3</accession>
<feature type="compositionally biased region" description="Basic and acidic residues" evidence="1">
    <location>
        <begin position="168"/>
        <end position="178"/>
    </location>
</feature>